<sequence>MAKRKYGWTEDKIARFIKEGRGQGELSNYKPWLTIYDVPSNGRVHRIQGLKTERIHHFLSDFERGYFYLAEWSDQVIDIREQFPLDREVTTTIAERIGIKHPEDPTSKTPIVMTTDFYITTRINEKIINFARTVKPSKELNSSRVIEKFEIERVYWEEKNIEWGIVTEKELPKETIQNIEWLRSSRELSEDINPTLKEILLNHLIKETEPLIKVLNDFDIDYQLTEGTALAIFKHMLAQKRITVDVTKKIDLTQPACDFASILDRSTSERWGT</sequence>
<dbReference type="Gene3D" id="3.40.1350.10">
    <property type="match status" value="1"/>
</dbReference>
<dbReference type="CDD" id="cd22362">
    <property type="entry name" value="TnsA_endonuclease-like"/>
    <property type="match status" value="1"/>
</dbReference>
<dbReference type="InterPro" id="IPR036388">
    <property type="entry name" value="WH-like_DNA-bd_sf"/>
</dbReference>
<dbReference type="Proteomes" id="UP001139179">
    <property type="component" value="Unassembled WGS sequence"/>
</dbReference>
<evidence type="ECO:0000313" key="4">
    <source>
        <dbReference type="Proteomes" id="UP001139179"/>
    </source>
</evidence>
<keyword evidence="3" id="KW-0378">Hydrolase</keyword>
<dbReference type="Pfam" id="PF08722">
    <property type="entry name" value="Tn7_TnsA-like_N"/>
    <property type="match status" value="1"/>
</dbReference>
<keyword evidence="3" id="KW-0540">Nuclease</keyword>
<dbReference type="Gene3D" id="1.10.10.10">
    <property type="entry name" value="Winged helix-like DNA-binding domain superfamily/Winged helix DNA-binding domain"/>
    <property type="match status" value="1"/>
</dbReference>
<evidence type="ECO:0000259" key="2">
    <source>
        <dbReference type="Pfam" id="PF08722"/>
    </source>
</evidence>
<keyword evidence="4" id="KW-1185">Reference proteome</keyword>
<accession>A0A9X2DSG0</accession>
<dbReference type="EMBL" id="JAMBOL010000023">
    <property type="protein sequence ID" value="MCM3715861.1"/>
    <property type="molecule type" value="Genomic_DNA"/>
</dbReference>
<feature type="domain" description="TnsA endonuclease N-terminal" evidence="2">
    <location>
        <begin position="73"/>
        <end position="168"/>
    </location>
</feature>
<reference evidence="3" key="1">
    <citation type="submission" date="2022-05" db="EMBL/GenBank/DDBJ databases">
        <title>Comparative Genomics of Spacecraft Associated Microbes.</title>
        <authorList>
            <person name="Tran M.T."/>
            <person name="Wright A."/>
            <person name="Seuylemezian A."/>
            <person name="Eisen J."/>
            <person name="Coil D."/>
        </authorList>
    </citation>
    <scope>NUCLEOTIDE SEQUENCE</scope>
    <source>
        <strain evidence="3">214.1.1</strain>
    </source>
</reference>
<keyword evidence="3" id="KW-0255">Endonuclease</keyword>
<comment type="caution">
    <text evidence="3">The sequence shown here is derived from an EMBL/GenBank/DDBJ whole genome shotgun (WGS) entry which is preliminary data.</text>
</comment>
<dbReference type="InterPro" id="IPR014832">
    <property type="entry name" value="TnsA_C"/>
</dbReference>
<dbReference type="SUPFAM" id="SSF52980">
    <property type="entry name" value="Restriction endonuclease-like"/>
    <property type="match status" value="1"/>
</dbReference>
<proteinExistence type="predicted"/>
<dbReference type="AlphaFoldDB" id="A0A9X2DSG0"/>
<dbReference type="InterPro" id="IPR014833">
    <property type="entry name" value="TnsA_N"/>
</dbReference>
<dbReference type="InterPro" id="IPR011856">
    <property type="entry name" value="tRNA_endonuc-like_dom_sf"/>
</dbReference>
<evidence type="ECO:0000313" key="3">
    <source>
        <dbReference type="EMBL" id="MCM3715861.1"/>
    </source>
</evidence>
<gene>
    <name evidence="3" type="ORF">M3202_17530</name>
</gene>
<dbReference type="InterPro" id="IPR011335">
    <property type="entry name" value="Restrct_endonuc-II-like"/>
</dbReference>
<dbReference type="RefSeq" id="WP_251224560.1">
    <property type="nucleotide sequence ID" value="NZ_JAMBOL010000023.1"/>
</dbReference>
<dbReference type="Pfam" id="PF08721">
    <property type="entry name" value="Tn7_Tnp_TnsA_C"/>
    <property type="match status" value="1"/>
</dbReference>
<dbReference type="GO" id="GO:0004519">
    <property type="term" value="F:endonuclease activity"/>
    <property type="evidence" value="ECO:0007669"/>
    <property type="project" value="UniProtKB-KW"/>
</dbReference>
<protein>
    <submittedName>
        <fullName evidence="3">TnsA endonuclease N-terminal domain-containing protein</fullName>
    </submittedName>
</protein>
<dbReference type="GO" id="GO:0003676">
    <property type="term" value="F:nucleic acid binding"/>
    <property type="evidence" value="ECO:0007669"/>
    <property type="project" value="InterPro"/>
</dbReference>
<feature type="domain" description="TnsA endonuclease C-terminal" evidence="1">
    <location>
        <begin position="170"/>
        <end position="245"/>
    </location>
</feature>
<organism evidence="3 4">
    <name type="scientific">Halalkalibacter oceani</name>
    <dbReference type="NCBI Taxonomy" id="1653776"/>
    <lineage>
        <taxon>Bacteria</taxon>
        <taxon>Bacillati</taxon>
        <taxon>Bacillota</taxon>
        <taxon>Bacilli</taxon>
        <taxon>Bacillales</taxon>
        <taxon>Bacillaceae</taxon>
        <taxon>Halalkalibacter</taxon>
    </lineage>
</organism>
<name>A0A9X2DSG0_9BACI</name>
<evidence type="ECO:0000259" key="1">
    <source>
        <dbReference type="Pfam" id="PF08721"/>
    </source>
</evidence>